<organism evidence="2 3">
    <name type="scientific">Limnoglobus roseus</name>
    <dbReference type="NCBI Taxonomy" id="2598579"/>
    <lineage>
        <taxon>Bacteria</taxon>
        <taxon>Pseudomonadati</taxon>
        <taxon>Planctomycetota</taxon>
        <taxon>Planctomycetia</taxon>
        <taxon>Gemmatales</taxon>
        <taxon>Gemmataceae</taxon>
        <taxon>Limnoglobus</taxon>
    </lineage>
</organism>
<evidence type="ECO:0000256" key="1">
    <source>
        <dbReference type="SAM" id="SignalP"/>
    </source>
</evidence>
<dbReference type="EMBL" id="CP042425">
    <property type="protein sequence ID" value="QEL19807.1"/>
    <property type="molecule type" value="Genomic_DNA"/>
</dbReference>
<gene>
    <name evidence="2" type="ORF">PX52LOC_06887</name>
</gene>
<accession>A0A5C1ANT4</accession>
<feature type="signal peptide" evidence="1">
    <location>
        <begin position="1"/>
        <end position="19"/>
    </location>
</feature>
<protein>
    <submittedName>
        <fullName evidence="2">Uncharacterized protein</fullName>
    </submittedName>
</protein>
<reference evidence="3" key="1">
    <citation type="submission" date="2019-08" db="EMBL/GenBank/DDBJ databases">
        <title>Limnoglobus roseus gen. nov., sp. nov., a novel freshwater planctomycete with a giant genome from the family Gemmataceae.</title>
        <authorList>
            <person name="Kulichevskaya I.S."/>
            <person name="Naumoff D.G."/>
            <person name="Miroshnikov K."/>
            <person name="Ivanova A."/>
            <person name="Philippov D.A."/>
            <person name="Hakobyan A."/>
            <person name="Rijpstra I.C."/>
            <person name="Sinninghe Damste J.S."/>
            <person name="Liesack W."/>
            <person name="Dedysh S.N."/>
        </authorList>
    </citation>
    <scope>NUCLEOTIDE SEQUENCE [LARGE SCALE GENOMIC DNA]</scope>
    <source>
        <strain evidence="3">PX52</strain>
    </source>
</reference>
<keyword evidence="1" id="KW-0732">Signal</keyword>
<sequence>MRAISVCISICIASTVAGADPDYGPVKKLFESDNYSATWGTTPTYASDAELEIGTGNGHGGTLGWMRFKPGKDGVDVLDVKFDEGWHPYKSKHPPDKAPVTVKAARFSSDGYTALLKNLAVVDAAILTPRETDRGHSTSDFWVSARLTVGKKMPFDLDWAGYWASKSEVDFAKPNAAVKLTKKAVEKLDFKDHKLTDADRAWASAKFVNDWKKYKNLSGYSWVCGRYIETIGVVGDSAALPTLREILTENKGGEYYAINAVTRLTGKDVRDKPVEEMDIEKVRPKVLELLKEKK</sequence>
<evidence type="ECO:0000313" key="2">
    <source>
        <dbReference type="EMBL" id="QEL19807.1"/>
    </source>
</evidence>
<evidence type="ECO:0000313" key="3">
    <source>
        <dbReference type="Proteomes" id="UP000324974"/>
    </source>
</evidence>
<dbReference type="OrthoDB" id="9824956at2"/>
<proteinExistence type="predicted"/>
<keyword evidence="3" id="KW-1185">Reference proteome</keyword>
<dbReference type="AlphaFoldDB" id="A0A5C1ANT4"/>
<dbReference type="Proteomes" id="UP000324974">
    <property type="component" value="Chromosome"/>
</dbReference>
<name>A0A5C1ANT4_9BACT</name>
<dbReference type="RefSeq" id="WP_149114164.1">
    <property type="nucleotide sequence ID" value="NZ_CP042425.1"/>
</dbReference>
<feature type="chain" id="PRO_5022683492" evidence="1">
    <location>
        <begin position="20"/>
        <end position="294"/>
    </location>
</feature>
<dbReference type="KEGG" id="lrs:PX52LOC_06887"/>